<keyword evidence="2" id="KW-1185">Reference proteome</keyword>
<organism evidence="1 2">
    <name type="scientific">Musa troglodytarum</name>
    <name type="common">fe'i banana</name>
    <dbReference type="NCBI Taxonomy" id="320322"/>
    <lineage>
        <taxon>Eukaryota</taxon>
        <taxon>Viridiplantae</taxon>
        <taxon>Streptophyta</taxon>
        <taxon>Embryophyta</taxon>
        <taxon>Tracheophyta</taxon>
        <taxon>Spermatophyta</taxon>
        <taxon>Magnoliopsida</taxon>
        <taxon>Liliopsida</taxon>
        <taxon>Zingiberales</taxon>
        <taxon>Musaceae</taxon>
        <taxon>Musa</taxon>
    </lineage>
</organism>
<name>A0A9E7IE23_9LILI</name>
<proteinExistence type="predicted"/>
<gene>
    <name evidence="1" type="ORF">MUK42_33311</name>
</gene>
<evidence type="ECO:0000313" key="2">
    <source>
        <dbReference type="Proteomes" id="UP001055439"/>
    </source>
</evidence>
<dbReference type="Proteomes" id="UP001055439">
    <property type="component" value="Chromosome 9"/>
</dbReference>
<dbReference type="OrthoDB" id="10641191at2759"/>
<protein>
    <submittedName>
        <fullName evidence="1">Uncharacterized protein</fullName>
    </submittedName>
</protein>
<evidence type="ECO:0000313" key="1">
    <source>
        <dbReference type="EMBL" id="URE45378.1"/>
    </source>
</evidence>
<accession>A0A9E7IE23</accession>
<dbReference type="EMBL" id="CP097511">
    <property type="protein sequence ID" value="URE45378.1"/>
    <property type="molecule type" value="Genomic_DNA"/>
</dbReference>
<dbReference type="AlphaFoldDB" id="A0A9E7IE23"/>
<reference evidence="1" key="1">
    <citation type="submission" date="2022-05" db="EMBL/GenBank/DDBJ databases">
        <title>The Musa troglodytarum L. genome provides insights into the mechanism of non-climacteric behaviour and enrichment of carotenoids.</title>
        <authorList>
            <person name="Wang J."/>
        </authorList>
    </citation>
    <scope>NUCLEOTIDE SEQUENCE</scope>
    <source>
        <tissue evidence="1">Leaf</tissue>
    </source>
</reference>
<sequence length="234" mass="27002">MACTETIPRLPLLDSMRTPSADDVVSFHSLKSTKLGRHEEGERRGGIFSSGHFSFSVFGILASWIPRVRRWAALFSLVGAASPFPFRTRSGLSACLTVVTRSETGKWLEDWNGSKDAMRQSARNRARRTQERGIITWFDTACRLVPFPRSISRPDALRGRNVTAQAILPYADRILHTGSDFFIHPADVIGERLRLRYKMRSDGFRRLRYMSQRLRSYVRARGRKRQLWKRRMDL</sequence>